<feature type="signal peptide" evidence="1">
    <location>
        <begin position="1"/>
        <end position="20"/>
    </location>
</feature>
<evidence type="ECO:0000313" key="2">
    <source>
        <dbReference type="EMBL" id="EFX82188.1"/>
    </source>
</evidence>
<dbReference type="EMBL" id="GL732540">
    <property type="protein sequence ID" value="EFX82188.1"/>
    <property type="molecule type" value="Genomic_DNA"/>
</dbReference>
<protein>
    <submittedName>
        <fullName evidence="2">Uncharacterized protein</fullName>
    </submittedName>
</protein>
<dbReference type="InParanoid" id="E9GE13"/>
<evidence type="ECO:0000256" key="1">
    <source>
        <dbReference type="SAM" id="SignalP"/>
    </source>
</evidence>
<dbReference type="HOGENOM" id="CLU_1662563_0_0_1"/>
<accession>E9GE13</accession>
<feature type="chain" id="PRO_5003237387" evidence="1">
    <location>
        <begin position="21"/>
        <end position="159"/>
    </location>
</feature>
<name>E9GE13_DAPPU</name>
<dbReference type="OrthoDB" id="6344511at2759"/>
<dbReference type="AlphaFoldDB" id="E9GE13"/>
<keyword evidence="1" id="KW-0732">Signal</keyword>
<sequence>MMKGLIIIATGFLLVLVADSAVILHHRIPTEFYLHNSQYDDYYHYQCPFQHYLGATDNVDSRDYYPDVVPRHPLESSSGEFKRLTDYDLYNDIEGRQHQKHGDSSNEVAIPNYRLFHFVLRLVRGLRRHFLPVYATHPDDISNIYAQYNEHELRRMIDA</sequence>
<proteinExistence type="predicted"/>
<reference evidence="2 3" key="1">
    <citation type="journal article" date="2011" name="Science">
        <title>The ecoresponsive genome of Daphnia pulex.</title>
        <authorList>
            <person name="Colbourne J.K."/>
            <person name="Pfrender M.E."/>
            <person name="Gilbert D."/>
            <person name="Thomas W.K."/>
            <person name="Tucker A."/>
            <person name="Oakley T.H."/>
            <person name="Tokishita S."/>
            <person name="Aerts A."/>
            <person name="Arnold G.J."/>
            <person name="Basu M.K."/>
            <person name="Bauer D.J."/>
            <person name="Caceres C.E."/>
            <person name="Carmel L."/>
            <person name="Casola C."/>
            <person name="Choi J.H."/>
            <person name="Detter J.C."/>
            <person name="Dong Q."/>
            <person name="Dusheyko S."/>
            <person name="Eads B.D."/>
            <person name="Frohlich T."/>
            <person name="Geiler-Samerotte K.A."/>
            <person name="Gerlach D."/>
            <person name="Hatcher P."/>
            <person name="Jogdeo S."/>
            <person name="Krijgsveld J."/>
            <person name="Kriventseva E.V."/>
            <person name="Kultz D."/>
            <person name="Laforsch C."/>
            <person name="Lindquist E."/>
            <person name="Lopez J."/>
            <person name="Manak J.R."/>
            <person name="Muller J."/>
            <person name="Pangilinan J."/>
            <person name="Patwardhan R.P."/>
            <person name="Pitluck S."/>
            <person name="Pritham E.J."/>
            <person name="Rechtsteiner A."/>
            <person name="Rho M."/>
            <person name="Rogozin I.B."/>
            <person name="Sakarya O."/>
            <person name="Salamov A."/>
            <person name="Schaack S."/>
            <person name="Shapiro H."/>
            <person name="Shiga Y."/>
            <person name="Skalitzky C."/>
            <person name="Smith Z."/>
            <person name="Souvorov A."/>
            <person name="Sung W."/>
            <person name="Tang Z."/>
            <person name="Tsuchiya D."/>
            <person name="Tu H."/>
            <person name="Vos H."/>
            <person name="Wang M."/>
            <person name="Wolf Y.I."/>
            <person name="Yamagata H."/>
            <person name="Yamada T."/>
            <person name="Ye Y."/>
            <person name="Shaw J.R."/>
            <person name="Andrews J."/>
            <person name="Crease T.J."/>
            <person name="Tang H."/>
            <person name="Lucas S.M."/>
            <person name="Robertson H.M."/>
            <person name="Bork P."/>
            <person name="Koonin E.V."/>
            <person name="Zdobnov E.M."/>
            <person name="Grigoriev I.V."/>
            <person name="Lynch M."/>
            <person name="Boore J.L."/>
        </authorList>
    </citation>
    <scope>NUCLEOTIDE SEQUENCE [LARGE SCALE GENOMIC DNA]</scope>
</reference>
<gene>
    <name evidence="2" type="ORF">DAPPUDRAFT_302549</name>
</gene>
<dbReference type="Proteomes" id="UP000000305">
    <property type="component" value="Unassembled WGS sequence"/>
</dbReference>
<evidence type="ECO:0000313" key="3">
    <source>
        <dbReference type="Proteomes" id="UP000000305"/>
    </source>
</evidence>
<dbReference type="KEGG" id="dpx:DAPPUDRAFT_302549"/>
<keyword evidence="3" id="KW-1185">Reference proteome</keyword>
<organism evidence="2 3">
    <name type="scientific">Daphnia pulex</name>
    <name type="common">Water flea</name>
    <dbReference type="NCBI Taxonomy" id="6669"/>
    <lineage>
        <taxon>Eukaryota</taxon>
        <taxon>Metazoa</taxon>
        <taxon>Ecdysozoa</taxon>
        <taxon>Arthropoda</taxon>
        <taxon>Crustacea</taxon>
        <taxon>Branchiopoda</taxon>
        <taxon>Diplostraca</taxon>
        <taxon>Cladocera</taxon>
        <taxon>Anomopoda</taxon>
        <taxon>Daphniidae</taxon>
        <taxon>Daphnia</taxon>
    </lineage>
</organism>